<dbReference type="Gene3D" id="4.10.400.10">
    <property type="entry name" value="Low-density Lipoprotein Receptor"/>
    <property type="match status" value="2"/>
</dbReference>
<proteinExistence type="predicted"/>
<reference evidence="11 12" key="1">
    <citation type="submission" date="2017-06" db="EMBL/GenBank/DDBJ databases">
        <title>A platform for efficient transgenesis in Macrostomum lignano, a flatworm model organism for stem cell research.</title>
        <authorList>
            <person name="Berezikov E."/>
        </authorList>
    </citation>
    <scope>NUCLEOTIDE SEQUENCE [LARGE SCALE GENOMIC DNA]</scope>
    <source>
        <strain evidence="11">DV1</strain>
        <tissue evidence="11">Whole organism</tissue>
    </source>
</reference>
<dbReference type="InterPro" id="IPR007110">
    <property type="entry name" value="Ig-like_dom"/>
</dbReference>
<dbReference type="InterPro" id="IPR003598">
    <property type="entry name" value="Ig_sub2"/>
</dbReference>
<dbReference type="STRING" id="282301.A0A267DRH8"/>
<keyword evidence="3" id="KW-0812">Transmembrane</keyword>
<dbReference type="InterPro" id="IPR002172">
    <property type="entry name" value="LDrepeatLR_classA_rpt"/>
</dbReference>
<keyword evidence="6" id="KW-0472">Membrane</keyword>
<dbReference type="OrthoDB" id="10062665at2759"/>
<dbReference type="SMART" id="SM00192">
    <property type="entry name" value="LDLa"/>
    <property type="match status" value="3"/>
</dbReference>
<dbReference type="SMART" id="SM00408">
    <property type="entry name" value="IGc2"/>
    <property type="match status" value="1"/>
</dbReference>
<comment type="subcellular location">
    <subcellularLocation>
        <location evidence="2">Endomembrane system</location>
    </subcellularLocation>
    <subcellularLocation>
        <location evidence="1">Membrane</location>
        <topology evidence="1">Single-pass membrane protein</topology>
    </subcellularLocation>
</comment>
<dbReference type="CDD" id="cd00096">
    <property type="entry name" value="Ig"/>
    <property type="match status" value="1"/>
</dbReference>
<keyword evidence="9" id="KW-0732">Signal</keyword>
<dbReference type="InterPro" id="IPR036179">
    <property type="entry name" value="Ig-like_dom_sf"/>
</dbReference>
<evidence type="ECO:0000256" key="2">
    <source>
        <dbReference type="ARBA" id="ARBA00004308"/>
    </source>
</evidence>
<evidence type="ECO:0000256" key="1">
    <source>
        <dbReference type="ARBA" id="ARBA00004167"/>
    </source>
</evidence>
<feature type="signal peptide" evidence="9">
    <location>
        <begin position="1"/>
        <end position="28"/>
    </location>
</feature>
<evidence type="ECO:0000256" key="9">
    <source>
        <dbReference type="SAM" id="SignalP"/>
    </source>
</evidence>
<dbReference type="GO" id="GO:0005886">
    <property type="term" value="C:plasma membrane"/>
    <property type="evidence" value="ECO:0007669"/>
    <property type="project" value="TreeGrafter"/>
</dbReference>
<dbReference type="PANTHER" id="PTHR24270">
    <property type="entry name" value="LOW-DENSITY LIPOPROTEIN RECEPTOR-RELATED"/>
    <property type="match status" value="1"/>
</dbReference>
<feature type="disulfide bond" evidence="8">
    <location>
        <begin position="748"/>
        <end position="763"/>
    </location>
</feature>
<dbReference type="SMART" id="SM00409">
    <property type="entry name" value="IG"/>
    <property type="match status" value="3"/>
</dbReference>
<dbReference type="InterPro" id="IPR036055">
    <property type="entry name" value="LDL_receptor-like_sf"/>
</dbReference>
<evidence type="ECO:0000313" key="11">
    <source>
        <dbReference type="EMBL" id="PAA51287.1"/>
    </source>
</evidence>
<dbReference type="GO" id="GO:0016192">
    <property type="term" value="P:vesicle-mediated transport"/>
    <property type="evidence" value="ECO:0007669"/>
    <property type="project" value="UniProtKB-ARBA"/>
</dbReference>
<dbReference type="InterPro" id="IPR013783">
    <property type="entry name" value="Ig-like_fold"/>
</dbReference>
<keyword evidence="4" id="KW-0677">Repeat</keyword>
<organism evidence="11 12">
    <name type="scientific">Macrostomum lignano</name>
    <dbReference type="NCBI Taxonomy" id="282301"/>
    <lineage>
        <taxon>Eukaryota</taxon>
        <taxon>Metazoa</taxon>
        <taxon>Spiralia</taxon>
        <taxon>Lophotrochozoa</taxon>
        <taxon>Platyhelminthes</taxon>
        <taxon>Rhabditophora</taxon>
        <taxon>Macrostomorpha</taxon>
        <taxon>Macrostomida</taxon>
        <taxon>Macrostomidae</taxon>
        <taxon>Macrostomum</taxon>
    </lineage>
</organism>
<dbReference type="EMBL" id="NIVC01003470">
    <property type="protein sequence ID" value="PAA51287.1"/>
    <property type="molecule type" value="Genomic_DNA"/>
</dbReference>
<feature type="domain" description="Ig-like" evidence="10">
    <location>
        <begin position="774"/>
        <end position="863"/>
    </location>
</feature>
<dbReference type="InterPro" id="IPR003599">
    <property type="entry name" value="Ig_sub"/>
</dbReference>
<keyword evidence="5" id="KW-1133">Transmembrane helix</keyword>
<feature type="domain" description="Ig-like" evidence="10">
    <location>
        <begin position="522"/>
        <end position="620"/>
    </location>
</feature>
<feature type="domain" description="Ig-like" evidence="10">
    <location>
        <begin position="229"/>
        <end position="326"/>
    </location>
</feature>
<comment type="caution">
    <text evidence="8">Lacks conserved residue(s) required for the propagation of feature annotation.</text>
</comment>
<evidence type="ECO:0000256" key="5">
    <source>
        <dbReference type="ARBA" id="ARBA00022989"/>
    </source>
</evidence>
<dbReference type="AlphaFoldDB" id="A0A267DRH8"/>
<keyword evidence="7 8" id="KW-1015">Disulfide bond</keyword>
<evidence type="ECO:0000256" key="7">
    <source>
        <dbReference type="ARBA" id="ARBA00023157"/>
    </source>
</evidence>
<dbReference type="InterPro" id="IPR023415">
    <property type="entry name" value="LDLR_class-A_CS"/>
</dbReference>
<evidence type="ECO:0000313" key="12">
    <source>
        <dbReference type="Proteomes" id="UP000215902"/>
    </source>
</evidence>
<dbReference type="Pfam" id="PF00057">
    <property type="entry name" value="Ldl_recept_a"/>
    <property type="match status" value="1"/>
</dbReference>
<evidence type="ECO:0000256" key="3">
    <source>
        <dbReference type="ARBA" id="ARBA00022692"/>
    </source>
</evidence>
<name>A0A267DRH8_9PLAT</name>
<sequence>MASGCTGKMTLESALLLLLALSATETLAQGPPNVTRYIGDSLVQVNISTDSSKSLNCPNREGSFIGVANREGNNYVSSTPTFAVDLSYTRGDLTDLQRMRRERLGAYHCLYLEGGNVNAYSLILTEKPRPEQIPNSDIKRVGTGHGEDLFEPYCRIPAADSSDLVWELYRDNSGLFERYSTGRMLSLTYTALSREHGNGMTIYRCYNRRNPEKIQYNWAMYSENLQIRPVRASNYENTPLQYNVRYQAPITLECHGNGSTTAIKQPTWMFKRDGSEVYTQLADASPALEIKYLTTLSTLTIQRMTPQYSGYYKCDKDDINHAVKISVNYGEVIIKEYSKSSYPLTQNNYIVCELPEKSMKEQATFTLYRTGLPPLTITGSTSVEGFTTSFDSQGNLAISFTKRSDMEDCRLVCKFFGSSDYTTIKTVLPKLTLSIERSGASFEILSCERDRSFREQPKVYVLSNNGSLWWPIKSLPSSSSSVNSFRFYQTRTPEIRNFVQYICTATYDGQELRSNIVSNGSPDVSVDLYVEGEKSPPRRVFLSGRDVTLECHFNGIPFNRDVQPAGVSIFKNDERISLSQEIVSPTVFRYVLRNAGPSDNGNYRCNYNFAAFYRTSVSITGSFSSSTSNLQFCTGAQFVCDQTCKDASLMCDKKADCSDGADEAPENCDKCEPNEVKCETHNGQSPTKRCVLKHWLCDGQDDCGNGYDENLSLHSKFCFKENTCTRCRPEETCCPRSSDKCIQRNYECDKENDCDGGTDELMCDPTQCLRLLEPTTRLVLRKRVGDSISMTCIARGMDRPTINWRRNWASLPRNGVEESNEVTEREPVGRYTVLGTLQFVSLTKNMSGIYNCEAVNNCKRELSYEIDLRVSD</sequence>
<dbReference type="InterPro" id="IPR050685">
    <property type="entry name" value="LDLR"/>
</dbReference>
<dbReference type="PROSITE" id="PS50068">
    <property type="entry name" value="LDLRA_2"/>
    <property type="match status" value="3"/>
</dbReference>
<dbReference type="CDD" id="cd00112">
    <property type="entry name" value="LDLa"/>
    <property type="match status" value="3"/>
</dbReference>
<accession>A0A267DRH8</accession>
<evidence type="ECO:0000259" key="10">
    <source>
        <dbReference type="PROSITE" id="PS50835"/>
    </source>
</evidence>
<keyword evidence="12" id="KW-1185">Reference proteome</keyword>
<dbReference type="PROSITE" id="PS50835">
    <property type="entry name" value="IG_LIKE"/>
    <property type="match status" value="3"/>
</dbReference>
<comment type="caution">
    <text evidence="11">The sequence shown here is derived from an EMBL/GenBank/DDBJ whole genome shotgun (WGS) entry which is preliminary data.</text>
</comment>
<evidence type="ECO:0000256" key="6">
    <source>
        <dbReference type="ARBA" id="ARBA00023136"/>
    </source>
</evidence>
<evidence type="ECO:0000256" key="4">
    <source>
        <dbReference type="ARBA" id="ARBA00022737"/>
    </source>
</evidence>
<dbReference type="SUPFAM" id="SSF57424">
    <property type="entry name" value="LDL receptor-like module"/>
    <property type="match status" value="2"/>
</dbReference>
<gene>
    <name evidence="11" type="ORF">BOX15_Mlig010706g3</name>
</gene>
<dbReference type="GO" id="GO:0012505">
    <property type="term" value="C:endomembrane system"/>
    <property type="evidence" value="ECO:0007669"/>
    <property type="project" value="UniProtKB-SubCell"/>
</dbReference>
<dbReference type="SUPFAM" id="SSF48726">
    <property type="entry name" value="Immunoglobulin"/>
    <property type="match status" value="3"/>
</dbReference>
<dbReference type="Gene3D" id="2.60.40.10">
    <property type="entry name" value="Immunoglobulins"/>
    <property type="match status" value="3"/>
</dbReference>
<dbReference type="Pfam" id="PF13927">
    <property type="entry name" value="Ig_3"/>
    <property type="match status" value="1"/>
</dbReference>
<dbReference type="PROSITE" id="PS01209">
    <property type="entry name" value="LDLRA_1"/>
    <property type="match status" value="1"/>
</dbReference>
<evidence type="ECO:0000256" key="8">
    <source>
        <dbReference type="PROSITE-ProRule" id="PRU00124"/>
    </source>
</evidence>
<dbReference type="PANTHER" id="PTHR24270:SF60">
    <property type="entry name" value="CUB AND LDLA DOMAIN, ISOFORM A-RELATED"/>
    <property type="match status" value="1"/>
</dbReference>
<feature type="chain" id="PRO_5012899073" description="Ig-like domain-containing protein" evidence="9">
    <location>
        <begin position="29"/>
        <end position="872"/>
    </location>
</feature>
<protein>
    <recommendedName>
        <fullName evidence="10">Ig-like domain-containing protein</fullName>
    </recommendedName>
</protein>
<dbReference type="Proteomes" id="UP000215902">
    <property type="component" value="Unassembled WGS sequence"/>
</dbReference>
<dbReference type="PRINTS" id="PR00261">
    <property type="entry name" value="LDLRECEPTOR"/>
</dbReference>